<dbReference type="Proteomes" id="UP000009026">
    <property type="component" value="Chromosome"/>
</dbReference>
<accession>A0A0H4WSU7</accession>
<dbReference type="RefSeq" id="WP_002636557.1">
    <property type="nucleotide sequence ID" value="NZ_CP012109.1"/>
</dbReference>
<proteinExistence type="predicted"/>
<gene>
    <name evidence="1" type="ORF">A176_002796</name>
</gene>
<sequence length="69" mass="7982">MTYEDRIEQQLLEARRELEAAVQGLNAGTEAARVRYGRALHEAEIAERLAQRQAREQRHHQRSWSLVAG</sequence>
<dbReference type="STRING" id="1297742.A176_002796"/>
<dbReference type="KEGG" id="mym:A176_002796"/>
<name>A0A0H4WSU7_9BACT</name>
<protein>
    <submittedName>
        <fullName evidence="1">Uncharacterized protein</fullName>
    </submittedName>
</protein>
<evidence type="ECO:0000313" key="2">
    <source>
        <dbReference type="Proteomes" id="UP000009026"/>
    </source>
</evidence>
<reference evidence="1 2" key="1">
    <citation type="journal article" date="2016" name="PLoS ONE">
        <title>Complete Genome Sequence and Comparative Genomics of a Novel Myxobacterium Myxococcus hansupus.</title>
        <authorList>
            <person name="Sharma G."/>
            <person name="Narwani T."/>
            <person name="Subramanian S."/>
        </authorList>
    </citation>
    <scope>NUCLEOTIDE SEQUENCE [LARGE SCALE GENOMIC DNA]</scope>
    <source>
        <strain evidence="2">mixupus</strain>
    </source>
</reference>
<dbReference type="AlphaFoldDB" id="A0A0H4WSU7"/>
<dbReference type="PATRIC" id="fig|1297742.4.peg.2823"/>
<dbReference type="EMBL" id="CP012109">
    <property type="protein sequence ID" value="AKQ65884.1"/>
    <property type="molecule type" value="Genomic_DNA"/>
</dbReference>
<evidence type="ECO:0000313" key="1">
    <source>
        <dbReference type="EMBL" id="AKQ65884.1"/>
    </source>
</evidence>
<keyword evidence="2" id="KW-1185">Reference proteome</keyword>
<organism evidence="1 2">
    <name type="scientific">Pseudomyxococcus hansupus</name>
    <dbReference type="NCBI Taxonomy" id="1297742"/>
    <lineage>
        <taxon>Bacteria</taxon>
        <taxon>Pseudomonadati</taxon>
        <taxon>Myxococcota</taxon>
        <taxon>Myxococcia</taxon>
        <taxon>Myxococcales</taxon>
        <taxon>Cystobacterineae</taxon>
        <taxon>Myxococcaceae</taxon>
        <taxon>Pseudomyxococcus</taxon>
    </lineage>
</organism>